<dbReference type="AlphaFoldDB" id="A0A4U5N5Z0"/>
<dbReference type="GO" id="GO:0004222">
    <property type="term" value="F:metalloendopeptidase activity"/>
    <property type="evidence" value="ECO:0007669"/>
    <property type="project" value="UniProtKB-UniRule"/>
</dbReference>
<dbReference type="EC" id="3.4.24.-" evidence="3"/>
<proteinExistence type="predicted"/>
<comment type="cofactor">
    <cofactor evidence="2 3">
        <name>Zn(2+)</name>
        <dbReference type="ChEBI" id="CHEBI:29105"/>
    </cofactor>
    <text evidence="2 3">Binds 1 zinc ion per subunit.</text>
</comment>
<feature type="binding site" evidence="2">
    <location>
        <position position="158"/>
    </location>
    <ligand>
        <name>Zn(2+)</name>
        <dbReference type="ChEBI" id="CHEBI:29105"/>
        <note>catalytic</note>
    </ligand>
</feature>
<keyword evidence="2 3" id="KW-0645">Protease</keyword>
<keyword evidence="3" id="KW-0732">Signal</keyword>
<keyword evidence="1" id="KW-1015">Disulfide bond</keyword>
<dbReference type="SMART" id="SM00235">
    <property type="entry name" value="ZnMc"/>
    <property type="match status" value="1"/>
</dbReference>
<name>A0A4U5N5Z0_STECR</name>
<dbReference type="PRINTS" id="PR00480">
    <property type="entry name" value="ASTACIN"/>
</dbReference>
<comment type="caution">
    <text evidence="2">Lacks conserved residue(s) required for the propagation of feature annotation.</text>
</comment>
<evidence type="ECO:0000256" key="1">
    <source>
        <dbReference type="ARBA" id="ARBA00023157"/>
    </source>
</evidence>
<dbReference type="InterPro" id="IPR034035">
    <property type="entry name" value="Astacin-like_dom"/>
</dbReference>
<dbReference type="Proteomes" id="UP000298663">
    <property type="component" value="Unassembled WGS sequence"/>
</dbReference>
<keyword evidence="6" id="KW-1185">Reference proteome</keyword>
<accession>A0A4U5N5Z0</accession>
<comment type="caution">
    <text evidence="5">The sequence shown here is derived from an EMBL/GenBank/DDBJ whole genome shotgun (WGS) entry which is preliminary data.</text>
</comment>
<organism evidence="5 6">
    <name type="scientific">Steinernema carpocapsae</name>
    <name type="common">Entomopathogenic nematode</name>
    <dbReference type="NCBI Taxonomy" id="34508"/>
    <lineage>
        <taxon>Eukaryota</taxon>
        <taxon>Metazoa</taxon>
        <taxon>Ecdysozoa</taxon>
        <taxon>Nematoda</taxon>
        <taxon>Chromadorea</taxon>
        <taxon>Rhabditida</taxon>
        <taxon>Tylenchina</taxon>
        <taxon>Panagrolaimomorpha</taxon>
        <taxon>Strongyloidoidea</taxon>
        <taxon>Steinernematidae</taxon>
        <taxon>Steinernema</taxon>
    </lineage>
</organism>
<keyword evidence="2 3" id="KW-0482">Metalloprotease</keyword>
<feature type="binding site" evidence="2">
    <location>
        <position position="152"/>
    </location>
    <ligand>
        <name>Zn(2+)</name>
        <dbReference type="ChEBI" id="CHEBI:29105"/>
        <note>catalytic</note>
    </ligand>
</feature>
<dbReference type="CDD" id="cd04280">
    <property type="entry name" value="ZnMc_astacin_like"/>
    <property type="match status" value="1"/>
</dbReference>
<dbReference type="OrthoDB" id="291007at2759"/>
<feature type="chain" id="PRO_5021035650" description="Metalloendopeptidase" evidence="3">
    <location>
        <begin position="19"/>
        <end position="284"/>
    </location>
</feature>
<feature type="domain" description="Peptidase M12A" evidence="4">
    <location>
        <begin position="57"/>
        <end position="252"/>
    </location>
</feature>
<dbReference type="SUPFAM" id="SSF55486">
    <property type="entry name" value="Metalloproteases ('zincins'), catalytic domain"/>
    <property type="match status" value="1"/>
</dbReference>
<evidence type="ECO:0000313" key="6">
    <source>
        <dbReference type="Proteomes" id="UP000298663"/>
    </source>
</evidence>
<feature type="signal peptide" evidence="3">
    <location>
        <begin position="1"/>
        <end position="18"/>
    </location>
</feature>
<dbReference type="PANTHER" id="PTHR10127:SF798">
    <property type="entry name" value="ZINC METALLOPROTEINASE NAS-1"/>
    <property type="match status" value="1"/>
</dbReference>
<dbReference type="InterPro" id="IPR006026">
    <property type="entry name" value="Peptidase_Metallo"/>
</dbReference>
<dbReference type="EMBL" id="AZBU02000005">
    <property type="protein sequence ID" value="TKR77918.1"/>
    <property type="molecule type" value="Genomic_DNA"/>
</dbReference>
<dbReference type="PROSITE" id="PS51864">
    <property type="entry name" value="ASTACIN"/>
    <property type="match status" value="1"/>
</dbReference>
<dbReference type="InterPro" id="IPR024079">
    <property type="entry name" value="MetalloPept_cat_dom_sf"/>
</dbReference>
<evidence type="ECO:0000313" key="5">
    <source>
        <dbReference type="EMBL" id="TKR77918.1"/>
    </source>
</evidence>
<protein>
    <recommendedName>
        <fullName evidence="3">Metalloendopeptidase</fullName>
        <ecNumber evidence="3">3.4.24.-</ecNumber>
    </recommendedName>
</protein>
<keyword evidence="2 3" id="KW-0862">Zinc</keyword>
<evidence type="ECO:0000259" key="4">
    <source>
        <dbReference type="PROSITE" id="PS51864"/>
    </source>
</evidence>
<evidence type="ECO:0000256" key="2">
    <source>
        <dbReference type="PROSITE-ProRule" id="PRU01211"/>
    </source>
</evidence>
<feature type="active site" evidence="2">
    <location>
        <position position="149"/>
    </location>
</feature>
<dbReference type="GO" id="GO:0008270">
    <property type="term" value="F:zinc ion binding"/>
    <property type="evidence" value="ECO:0007669"/>
    <property type="project" value="UniProtKB-UniRule"/>
</dbReference>
<dbReference type="Pfam" id="PF01400">
    <property type="entry name" value="Astacin"/>
    <property type="match status" value="1"/>
</dbReference>
<keyword evidence="2 3" id="KW-0479">Metal-binding</keyword>
<dbReference type="Gene3D" id="3.40.390.10">
    <property type="entry name" value="Collagenase (Catalytic Domain)"/>
    <property type="match status" value="1"/>
</dbReference>
<dbReference type="GO" id="GO:0006508">
    <property type="term" value="P:proteolysis"/>
    <property type="evidence" value="ECO:0007669"/>
    <property type="project" value="UniProtKB-KW"/>
</dbReference>
<feature type="binding site" evidence="2">
    <location>
        <position position="148"/>
    </location>
    <ligand>
        <name>Zn(2+)</name>
        <dbReference type="ChEBI" id="CHEBI:29105"/>
        <note>catalytic</note>
    </ligand>
</feature>
<dbReference type="STRING" id="34508.A0A4U5N5Z0"/>
<sequence length="284" mass="32581">MLLRSSIVFLFTILFAEAQEFLTSQDFFNAQFVDTSKHVKPNVNDVRYHRRRYRRGSVVALEMDKWPNGRIPYLLSSAYSTEQRAVLAKAISSYNAKTCIRFVPKQPTDRDYVMISKLEGCYADFARVGGRQQVSLADECVDYATVIHELMHVIGFIHEHQRDDRDGFVTILWSNIIEGANTDFDKLISTGLSHYGEQYDYFSIMHYERNEGSRNGGNTIEAKQSAFTHLMGKSTEFTSSDLKRINKAYQCYGYLSGTSGTLSQNRFAPSGQQQNFGWFGQRRK</sequence>
<gene>
    <name evidence="5" type="ORF">L596_018808</name>
</gene>
<keyword evidence="2 3" id="KW-0378">Hydrolase</keyword>
<dbReference type="InterPro" id="IPR001506">
    <property type="entry name" value="Peptidase_M12A"/>
</dbReference>
<reference evidence="5 6" key="2">
    <citation type="journal article" date="2019" name="G3 (Bethesda)">
        <title>Hybrid Assembly of the Genome of the Entomopathogenic Nematode Steinernema carpocapsae Identifies the X-Chromosome.</title>
        <authorList>
            <person name="Serra L."/>
            <person name="Macchietto M."/>
            <person name="Macias-Munoz A."/>
            <person name="McGill C.J."/>
            <person name="Rodriguez I.M."/>
            <person name="Rodriguez B."/>
            <person name="Murad R."/>
            <person name="Mortazavi A."/>
        </authorList>
    </citation>
    <scope>NUCLEOTIDE SEQUENCE [LARGE SCALE GENOMIC DNA]</scope>
    <source>
        <strain evidence="5 6">ALL</strain>
    </source>
</reference>
<dbReference type="PANTHER" id="PTHR10127">
    <property type="entry name" value="DISCOIDIN, CUB, EGF, LAMININ , AND ZINC METALLOPROTEASE DOMAIN CONTAINING"/>
    <property type="match status" value="1"/>
</dbReference>
<reference evidence="5 6" key="1">
    <citation type="journal article" date="2015" name="Genome Biol.">
        <title>Comparative genomics of Steinernema reveals deeply conserved gene regulatory networks.</title>
        <authorList>
            <person name="Dillman A.R."/>
            <person name="Macchietto M."/>
            <person name="Porter C.F."/>
            <person name="Rogers A."/>
            <person name="Williams B."/>
            <person name="Antoshechkin I."/>
            <person name="Lee M.M."/>
            <person name="Goodwin Z."/>
            <person name="Lu X."/>
            <person name="Lewis E.E."/>
            <person name="Goodrich-Blair H."/>
            <person name="Stock S.P."/>
            <person name="Adams B.J."/>
            <person name="Sternberg P.W."/>
            <person name="Mortazavi A."/>
        </authorList>
    </citation>
    <scope>NUCLEOTIDE SEQUENCE [LARGE SCALE GENOMIC DNA]</scope>
    <source>
        <strain evidence="5 6">ALL</strain>
    </source>
</reference>
<evidence type="ECO:0000256" key="3">
    <source>
        <dbReference type="RuleBase" id="RU361183"/>
    </source>
</evidence>